<evidence type="ECO:0000256" key="6">
    <source>
        <dbReference type="ARBA" id="ARBA00022525"/>
    </source>
</evidence>
<dbReference type="CDD" id="cd02241">
    <property type="entry name" value="cupin_OxOx"/>
    <property type="match status" value="2"/>
</dbReference>
<evidence type="ECO:0000256" key="11">
    <source>
        <dbReference type="PIRSR" id="PIRSR601929-1"/>
    </source>
</evidence>
<keyword evidence="10 11" id="KW-0464">Manganese</keyword>
<dbReference type="PRINTS" id="PR00325">
    <property type="entry name" value="GERMIN"/>
</dbReference>
<keyword evidence="9" id="KW-0325">Glycoprotein</keyword>
<dbReference type="InterPro" id="IPR011051">
    <property type="entry name" value="RmlC_Cupin_sf"/>
</dbReference>
<keyword evidence="8" id="KW-0732">Signal</keyword>
<comment type="subcellular location">
    <subcellularLocation>
        <location evidence="2">Secreted</location>
        <location evidence="2">Extracellular space</location>
        <location evidence="2">Apoplast</location>
    </subcellularLocation>
</comment>
<evidence type="ECO:0000256" key="4">
    <source>
        <dbReference type="ARBA" id="ARBA00011268"/>
    </source>
</evidence>
<keyword evidence="6" id="KW-0964">Secreted</keyword>
<keyword evidence="15" id="KW-1185">Reference proteome</keyword>
<feature type="binding site" evidence="12">
    <location>
        <position position="239"/>
    </location>
    <ligand>
        <name>Mn(2+)</name>
        <dbReference type="ChEBI" id="CHEBI:29035"/>
    </ligand>
</feature>
<protein>
    <submittedName>
        <fullName evidence="14">Germin-like protein 9-3</fullName>
    </submittedName>
</protein>
<name>A0AAW0J6H3_QUESU</name>
<evidence type="ECO:0000256" key="5">
    <source>
        <dbReference type="ARBA" id="ARBA00022523"/>
    </source>
</evidence>
<dbReference type="InterPro" id="IPR006045">
    <property type="entry name" value="Cupin_1"/>
</dbReference>
<comment type="caution">
    <text evidence="14">The sequence shown here is derived from an EMBL/GenBank/DDBJ whole genome shotgun (WGS) entry which is preliminary data.</text>
</comment>
<sequence>MSDEKLVVCKDLRADVCINFKTEDFLKRVKEETELHEKHSDHLRAGNSANLAFETLKAVGGGARSRILMPVNVKKLLSMLVTFGGTIKSEVISASPAITVWKIAKERTTGRILWTVNQKEIGVLGSQHRGIHMRISVKTRTFFSTMALMTFKHELIFKLVLSLAIFHSSHQMLPLLIANFFTFTGMRILIQAPLPTAFKVTKASIAEFPALNGQSVSYAILQYPAGSVNPPYTHPRSAELLFLLNGSLQVGFVDTTNKLFTQTLQAGDMFVFPKGLVYYQYNTDANNSAIAISAFGSANAGTVSVPNSVFTTGIDDGNLAKSFNTDIGTIQKIKAGLEFFFALVLAFITLHMVTTGDADITSDFLVRPNVTKVDSNFFTFTSMRTLLKANPPTTFKITKASLAEFPALNGQSISFAVLQYPAGSVNPPHTHPRSAELLFLLDGALEVGLLFTQSLQAGDMFVFPKGVVHYQFNCDVKNSAIAISAFVSANAGTISVPTTVFTTGIDNGFLAKSFNTNIATIQAIKAGLTPKAQNRSPS</sequence>
<dbReference type="Proteomes" id="UP000237347">
    <property type="component" value="Unassembled WGS sequence"/>
</dbReference>
<evidence type="ECO:0000256" key="8">
    <source>
        <dbReference type="ARBA" id="ARBA00022729"/>
    </source>
</evidence>
<feature type="binding site" evidence="11">
    <location>
        <position position="229"/>
    </location>
    <ligand>
        <name>oxalate</name>
        <dbReference type="ChEBI" id="CHEBI:30623"/>
    </ligand>
</feature>
<evidence type="ECO:0000256" key="12">
    <source>
        <dbReference type="PIRSR" id="PIRSR601929-2"/>
    </source>
</evidence>
<evidence type="ECO:0000256" key="1">
    <source>
        <dbReference type="ARBA" id="ARBA00003629"/>
    </source>
</evidence>
<evidence type="ECO:0000256" key="9">
    <source>
        <dbReference type="ARBA" id="ARBA00023180"/>
    </source>
</evidence>
<dbReference type="PANTHER" id="PTHR31238">
    <property type="entry name" value="GERMIN-LIKE PROTEIN SUBFAMILY 3 MEMBER 3"/>
    <property type="match status" value="1"/>
</dbReference>
<feature type="domain" description="Cupin type-1" evidence="13">
    <location>
        <begin position="188"/>
        <end position="331"/>
    </location>
</feature>
<feature type="domain" description="Cupin type-1" evidence="13">
    <location>
        <begin position="384"/>
        <end position="522"/>
    </location>
</feature>
<keyword evidence="7 11" id="KW-0479">Metal-binding</keyword>
<evidence type="ECO:0000256" key="2">
    <source>
        <dbReference type="ARBA" id="ARBA00004271"/>
    </source>
</evidence>
<evidence type="ECO:0000256" key="3">
    <source>
        <dbReference type="ARBA" id="ARBA00007456"/>
    </source>
</evidence>
<evidence type="ECO:0000313" key="14">
    <source>
        <dbReference type="EMBL" id="KAK7822220.1"/>
    </source>
</evidence>
<keyword evidence="5" id="KW-0052">Apoplast</keyword>
<organism evidence="14 15">
    <name type="scientific">Quercus suber</name>
    <name type="common">Cork oak</name>
    <dbReference type="NCBI Taxonomy" id="58331"/>
    <lineage>
        <taxon>Eukaryota</taxon>
        <taxon>Viridiplantae</taxon>
        <taxon>Streptophyta</taxon>
        <taxon>Embryophyta</taxon>
        <taxon>Tracheophyta</taxon>
        <taxon>Spermatophyta</taxon>
        <taxon>Magnoliopsida</taxon>
        <taxon>eudicotyledons</taxon>
        <taxon>Gunneridae</taxon>
        <taxon>Pentapetalae</taxon>
        <taxon>rosids</taxon>
        <taxon>fabids</taxon>
        <taxon>Fagales</taxon>
        <taxon>Fagaceae</taxon>
        <taxon>Quercus</taxon>
    </lineage>
</organism>
<comment type="function">
    <text evidence="1">May play a role in plant defense. Probably has no oxalate oxidase activity even if the active site is conserved.</text>
</comment>
<dbReference type="FunFam" id="2.60.120.10:FF:000098">
    <property type="entry name" value="Germin-like protein 9-3"/>
    <property type="match status" value="1"/>
</dbReference>
<dbReference type="SUPFAM" id="SSF51182">
    <property type="entry name" value="RmlC-like cupins"/>
    <property type="match status" value="2"/>
</dbReference>
<feature type="binding site" evidence="11">
    <location>
        <position position="239"/>
    </location>
    <ligand>
        <name>oxalate</name>
        <dbReference type="ChEBI" id="CHEBI:30623"/>
    </ligand>
</feature>
<gene>
    <name evidence="14" type="ORF">CFP56_036932</name>
</gene>
<evidence type="ECO:0000256" key="7">
    <source>
        <dbReference type="ARBA" id="ARBA00022723"/>
    </source>
</evidence>
<dbReference type="GO" id="GO:0030145">
    <property type="term" value="F:manganese ion binding"/>
    <property type="evidence" value="ECO:0007669"/>
    <property type="project" value="InterPro"/>
</dbReference>
<dbReference type="GO" id="GO:0048046">
    <property type="term" value="C:apoplast"/>
    <property type="evidence" value="ECO:0007669"/>
    <property type="project" value="UniProtKB-SubCell"/>
</dbReference>
<feature type="binding site" evidence="11">
    <location>
        <position position="234"/>
    </location>
    <ligand>
        <name>oxalate</name>
        <dbReference type="ChEBI" id="CHEBI:30623"/>
    </ligand>
</feature>
<reference evidence="14 15" key="1">
    <citation type="journal article" date="2018" name="Sci. Data">
        <title>The draft genome sequence of cork oak.</title>
        <authorList>
            <person name="Ramos A.M."/>
            <person name="Usie A."/>
            <person name="Barbosa P."/>
            <person name="Barros P.M."/>
            <person name="Capote T."/>
            <person name="Chaves I."/>
            <person name="Simoes F."/>
            <person name="Abreu I."/>
            <person name="Carrasquinho I."/>
            <person name="Faro C."/>
            <person name="Guimaraes J.B."/>
            <person name="Mendonca D."/>
            <person name="Nobrega F."/>
            <person name="Rodrigues L."/>
            <person name="Saibo N.J.M."/>
            <person name="Varela M.C."/>
            <person name="Egas C."/>
            <person name="Matos J."/>
            <person name="Miguel C.M."/>
            <person name="Oliveira M.M."/>
            <person name="Ricardo C.P."/>
            <person name="Goncalves S."/>
        </authorList>
    </citation>
    <scope>NUCLEOTIDE SEQUENCE [LARGE SCALE GENOMIC DNA]</scope>
    <source>
        <strain evidence="15">cv. HL8</strain>
    </source>
</reference>
<dbReference type="SMART" id="SM00835">
    <property type="entry name" value="Cupin_1"/>
    <property type="match status" value="2"/>
</dbReference>
<proteinExistence type="inferred from homology"/>
<dbReference type="InterPro" id="IPR014710">
    <property type="entry name" value="RmlC-like_jellyroll"/>
</dbReference>
<accession>A0AAW0J6H3</accession>
<dbReference type="Gene3D" id="2.60.120.10">
    <property type="entry name" value="Jelly Rolls"/>
    <property type="match status" value="2"/>
</dbReference>
<dbReference type="EMBL" id="PKMF04000674">
    <property type="protein sequence ID" value="KAK7822220.1"/>
    <property type="molecule type" value="Genomic_DNA"/>
</dbReference>
<dbReference type="AlphaFoldDB" id="A0AAW0J6H3"/>
<evidence type="ECO:0000259" key="13">
    <source>
        <dbReference type="SMART" id="SM00835"/>
    </source>
</evidence>
<dbReference type="Pfam" id="PF00190">
    <property type="entry name" value="Cupin_1"/>
    <property type="match status" value="2"/>
</dbReference>
<evidence type="ECO:0000313" key="15">
    <source>
        <dbReference type="Proteomes" id="UP000237347"/>
    </source>
</evidence>
<comment type="similarity">
    <text evidence="3">Belongs to the germin family.</text>
</comment>
<dbReference type="InterPro" id="IPR001929">
    <property type="entry name" value="Germin"/>
</dbReference>
<comment type="subunit">
    <text evidence="4">Oligomer (believed to be a pentamer but probably hexamer).</text>
</comment>
<feature type="binding site" evidence="12">
    <location>
        <position position="234"/>
    </location>
    <ligand>
        <name>Mn(2+)</name>
        <dbReference type="ChEBI" id="CHEBI:29035"/>
    </ligand>
</feature>
<evidence type="ECO:0000256" key="10">
    <source>
        <dbReference type="ARBA" id="ARBA00023211"/>
    </source>
</evidence>